<organism evidence="2 3">
    <name type="scientific">Algoriphagus boseongensis</name>
    <dbReference type="NCBI Taxonomy" id="1442587"/>
    <lineage>
        <taxon>Bacteria</taxon>
        <taxon>Pseudomonadati</taxon>
        <taxon>Bacteroidota</taxon>
        <taxon>Cytophagia</taxon>
        <taxon>Cytophagales</taxon>
        <taxon>Cyclobacteriaceae</taxon>
        <taxon>Algoriphagus</taxon>
    </lineage>
</organism>
<keyword evidence="3" id="KW-1185">Reference proteome</keyword>
<dbReference type="OrthoDB" id="7446256at2"/>
<comment type="caution">
    <text evidence="2">The sequence shown here is derived from an EMBL/GenBank/DDBJ whole genome shotgun (WGS) entry which is preliminary data.</text>
</comment>
<sequence>MQSSNSTCVRCGQTIQGYYCGNCGEKRLEEKDKSLIHFFEELVSSIFVADGKFLQTIKLLVSNPGELVRSYVMGIRKKYLSPLQVFFFANLIYFIFPLISTFNTNLEIQMYHLPYSAQVREVVEDYLEGSGLSIDIFKVEFEKTSSSNAKLLLIVLDLLQGLFLKLLYLKNKKLFLIDFFAGSAYFYGFYILIILVLFPASLNFISSLFGVDMESLINELNMTILFLLIIFTYMFFILRRGYQTNMIGSIWRSLLVGIYIVPSFILYRYILFWVTFWMVK</sequence>
<feature type="transmembrane region" description="Helical" evidence="1">
    <location>
        <begin position="151"/>
        <end position="168"/>
    </location>
</feature>
<feature type="transmembrane region" description="Helical" evidence="1">
    <location>
        <begin position="220"/>
        <end position="238"/>
    </location>
</feature>
<name>A0A4R6T5K1_9BACT</name>
<feature type="transmembrane region" description="Helical" evidence="1">
    <location>
        <begin position="175"/>
        <end position="200"/>
    </location>
</feature>
<evidence type="ECO:0000313" key="2">
    <source>
        <dbReference type="EMBL" id="TDQ15036.1"/>
    </source>
</evidence>
<dbReference type="InterPro" id="IPR022134">
    <property type="entry name" value="DUF3667"/>
</dbReference>
<feature type="transmembrane region" description="Helical" evidence="1">
    <location>
        <begin position="79"/>
        <end position="99"/>
    </location>
</feature>
<dbReference type="AlphaFoldDB" id="A0A4R6T5K1"/>
<evidence type="ECO:0000313" key="3">
    <source>
        <dbReference type="Proteomes" id="UP000294535"/>
    </source>
</evidence>
<dbReference type="EMBL" id="SNYF01000008">
    <property type="protein sequence ID" value="TDQ15036.1"/>
    <property type="molecule type" value="Genomic_DNA"/>
</dbReference>
<dbReference type="Pfam" id="PF12412">
    <property type="entry name" value="DUF3667"/>
    <property type="match status" value="1"/>
</dbReference>
<dbReference type="RefSeq" id="WP_133557068.1">
    <property type="nucleotide sequence ID" value="NZ_SNYF01000008.1"/>
</dbReference>
<evidence type="ECO:0000256" key="1">
    <source>
        <dbReference type="SAM" id="Phobius"/>
    </source>
</evidence>
<reference evidence="2 3" key="1">
    <citation type="submission" date="2019-03" db="EMBL/GenBank/DDBJ databases">
        <title>Genomic Encyclopedia of Type Strains, Phase III (KMG-III): the genomes of soil and plant-associated and newly described type strains.</title>
        <authorList>
            <person name="Whitman W."/>
        </authorList>
    </citation>
    <scope>NUCLEOTIDE SEQUENCE [LARGE SCALE GENOMIC DNA]</scope>
    <source>
        <strain evidence="2 3">CECT 8446</strain>
    </source>
</reference>
<keyword evidence="1" id="KW-1133">Transmembrane helix</keyword>
<keyword evidence="1" id="KW-0812">Transmembrane</keyword>
<accession>A0A4R6T5K1</accession>
<dbReference type="Proteomes" id="UP000294535">
    <property type="component" value="Unassembled WGS sequence"/>
</dbReference>
<gene>
    <name evidence="2" type="ORF">DFQ04_2921</name>
</gene>
<protein>
    <submittedName>
        <fullName evidence="2">Uncharacterized protein DUF3667</fullName>
    </submittedName>
</protein>
<feature type="transmembrane region" description="Helical" evidence="1">
    <location>
        <begin position="250"/>
        <end position="270"/>
    </location>
</feature>
<proteinExistence type="predicted"/>
<keyword evidence="1" id="KW-0472">Membrane</keyword>